<protein>
    <submittedName>
        <fullName evidence="2">Uncharacterized protein</fullName>
    </submittedName>
</protein>
<evidence type="ECO:0000313" key="2">
    <source>
        <dbReference type="EMBL" id="PQM41403.1"/>
    </source>
</evidence>
<accession>A0A314UV75</accession>
<name>A0A314UV75_PRUYE</name>
<dbReference type="InterPro" id="IPR022251">
    <property type="entry name" value="DUF3774_wound-induced"/>
</dbReference>
<comment type="caution">
    <text evidence="2">The sequence shown here is derived from an EMBL/GenBank/DDBJ whole genome shotgun (WGS) entry which is preliminary data.</text>
</comment>
<dbReference type="EMBL" id="PJQY01002957">
    <property type="protein sequence ID" value="PQM41403.1"/>
    <property type="molecule type" value="Genomic_DNA"/>
</dbReference>
<dbReference type="AlphaFoldDB" id="A0A314UV75"/>
<keyword evidence="3" id="KW-1185">Reference proteome</keyword>
<organism evidence="2 3">
    <name type="scientific">Prunus yedoensis var. nudiflora</name>
    <dbReference type="NCBI Taxonomy" id="2094558"/>
    <lineage>
        <taxon>Eukaryota</taxon>
        <taxon>Viridiplantae</taxon>
        <taxon>Streptophyta</taxon>
        <taxon>Embryophyta</taxon>
        <taxon>Tracheophyta</taxon>
        <taxon>Spermatophyta</taxon>
        <taxon>Magnoliopsida</taxon>
        <taxon>eudicotyledons</taxon>
        <taxon>Gunneridae</taxon>
        <taxon>Pentapetalae</taxon>
        <taxon>rosids</taxon>
        <taxon>fabids</taxon>
        <taxon>Rosales</taxon>
        <taxon>Rosaceae</taxon>
        <taxon>Amygdaloideae</taxon>
        <taxon>Amygdaleae</taxon>
        <taxon>Prunus</taxon>
    </lineage>
</organism>
<dbReference type="OrthoDB" id="1181997at2759"/>
<dbReference type="Proteomes" id="UP000250321">
    <property type="component" value="Unassembled WGS sequence"/>
</dbReference>
<evidence type="ECO:0000256" key="1">
    <source>
        <dbReference type="SAM" id="MobiDB-lite"/>
    </source>
</evidence>
<dbReference type="Pfam" id="PF12609">
    <property type="entry name" value="DUF3774"/>
    <property type="match status" value="1"/>
</dbReference>
<sequence>MMQGTNGQAPASASASKGNYSVSSSTRPNIAEIYGGLTPKVIFNKAAANNSTTTSDQTHQRLKQLQAEESLRTVMYLSCWGPNT</sequence>
<gene>
    <name evidence="2" type="ORF">Pyn_04859</name>
</gene>
<reference evidence="2 3" key="1">
    <citation type="submission" date="2018-02" db="EMBL/GenBank/DDBJ databases">
        <title>Draft genome of wild Prunus yedoensis var. nudiflora.</title>
        <authorList>
            <person name="Baek S."/>
            <person name="Kim J.-H."/>
            <person name="Choi K."/>
            <person name="Kim G.-B."/>
            <person name="Cho A."/>
            <person name="Jang H."/>
            <person name="Shin C.-H."/>
            <person name="Yu H.-J."/>
            <person name="Mun J.-H."/>
        </authorList>
    </citation>
    <scope>NUCLEOTIDE SEQUENCE [LARGE SCALE GENOMIC DNA]</scope>
    <source>
        <strain evidence="3">cv. Jeju island</strain>
        <tissue evidence="2">Leaf</tissue>
    </source>
</reference>
<proteinExistence type="predicted"/>
<evidence type="ECO:0000313" key="3">
    <source>
        <dbReference type="Proteomes" id="UP000250321"/>
    </source>
</evidence>
<feature type="region of interest" description="Disordered" evidence="1">
    <location>
        <begin position="1"/>
        <end position="25"/>
    </location>
</feature>